<evidence type="ECO:0000256" key="5">
    <source>
        <dbReference type="ARBA" id="ARBA00022679"/>
    </source>
</evidence>
<evidence type="ECO:0000259" key="14">
    <source>
        <dbReference type="PROSITE" id="PS50994"/>
    </source>
</evidence>
<evidence type="ECO:0000256" key="7">
    <source>
        <dbReference type="ARBA" id="ARBA00023098"/>
    </source>
</evidence>
<feature type="compositionally biased region" description="Basic residues" evidence="12">
    <location>
        <begin position="315"/>
        <end position="327"/>
    </location>
</feature>
<feature type="region of interest" description="Disordered" evidence="12">
    <location>
        <begin position="110"/>
        <end position="160"/>
    </location>
</feature>
<feature type="domain" description="PLD phosphodiesterase" evidence="13">
    <location>
        <begin position="205"/>
        <end position="231"/>
    </location>
</feature>
<dbReference type="InterPro" id="IPR036397">
    <property type="entry name" value="RNaseH_sf"/>
</dbReference>
<dbReference type="STRING" id="554055.A0A2P6V3Z4"/>
<feature type="compositionally biased region" description="Low complexity" evidence="12">
    <location>
        <begin position="1796"/>
        <end position="1805"/>
    </location>
</feature>
<protein>
    <recommendedName>
        <fullName evidence="3">CDP-diacylglycerol--glycerol-3-phosphate 1-phosphatidyltransferase</fullName>
        <ecNumber evidence="3">2.7.8.5</ecNumber>
    </recommendedName>
</protein>
<evidence type="ECO:0000256" key="3">
    <source>
        <dbReference type="ARBA" id="ARBA00013170"/>
    </source>
</evidence>
<comment type="similarity">
    <text evidence="2">Belongs to the CDP-alcohol phosphatidyltransferase class-II family.</text>
</comment>
<evidence type="ECO:0000256" key="12">
    <source>
        <dbReference type="SAM" id="MobiDB-lite"/>
    </source>
</evidence>
<dbReference type="UniPathway" id="UPA00084">
    <property type="reaction ID" value="UER00503"/>
</dbReference>
<dbReference type="Gene3D" id="3.30.420.10">
    <property type="entry name" value="Ribonuclease H-like superfamily/Ribonuclease H"/>
    <property type="match status" value="1"/>
</dbReference>
<gene>
    <name evidence="15" type="ORF">C2E20_7634</name>
</gene>
<dbReference type="OrthoDB" id="514224at2759"/>
<feature type="coiled-coil region" evidence="11">
    <location>
        <begin position="1479"/>
        <end position="1546"/>
    </location>
</feature>
<keyword evidence="5" id="KW-0808">Transferase</keyword>
<feature type="compositionally biased region" description="Acidic residues" evidence="12">
    <location>
        <begin position="2139"/>
        <end position="2154"/>
    </location>
</feature>
<feature type="compositionally biased region" description="Low complexity" evidence="12">
    <location>
        <begin position="2096"/>
        <end position="2111"/>
    </location>
</feature>
<feature type="compositionally biased region" description="Low complexity" evidence="12">
    <location>
        <begin position="116"/>
        <end position="138"/>
    </location>
</feature>
<keyword evidence="16" id="KW-1185">Reference proteome</keyword>
<evidence type="ECO:0000313" key="16">
    <source>
        <dbReference type="Proteomes" id="UP000239649"/>
    </source>
</evidence>
<proteinExistence type="inferred from homology"/>
<dbReference type="PANTHER" id="PTHR12586:SF1">
    <property type="entry name" value="CDP-DIACYLGLYCEROL--GLYCEROL-3-PHOSPHATE 3-PHOSPHATIDYLTRANSFERASE, MITOCHONDRIAL"/>
    <property type="match status" value="1"/>
</dbReference>
<dbReference type="PANTHER" id="PTHR12586">
    <property type="entry name" value="CDP-DIACYLGLYCEROL--SERINE O-PHOSPHATIDYLTRANSFERASE"/>
    <property type="match status" value="1"/>
</dbReference>
<sequence>MQGPAPEGGVGAGLERLLQSLSSAAHVLPLRGDDMEVLESPDDFFQELLAGLRTAQRRVAMASLYLGTGEGREAEIAAALAAAAHDGCRPSLRIHLLLDALRCTRPTCGYGRASTSSSSSVDSSSSSSGGGASVESSSSGGGGGGDSSGGSGAAQPPPMTSTAEMLATQLLEGQAGEGRVAVSLFHTPALRGLLKRMLPPRVSEVLGVMHMKAYVFDDTVILSGANISSTYLSSRQDRYMVLRNSPQLAAFLESVVAAVGRFSYQLLPADAAAAAPAATEGGTRRGDALLQLLARQQQLLLGGAGGAAAAGAATPRRHHLQRHRSQRSQRYSLAPCPAGVDPVLQAPLFCSALRQHLLQLFAPPAAWHAILDFAALEAEAMEGTLAAAAAADAAAGAQGASQQQLAEELRQQSLGQAVAAAAPSGTPAGGTLVVPAGGTAGDQPDTWIVPLVQAGFAGVRQDERCTLRVLSWATQRQQQTQQQSGGSNGSVGGAALLQASRGTSPSLFSPMRKVSRHHYCFILVTPAAGVLLQAGAAELELVTSSPEANGFYGSTGLSGHIPLAYSLLEHRTWQRLNRRRSSWLPQAAREGRGGGTRALRALAARQQLWWARGGAVSLGDAAAAAAVAGAAAAAGDKPALVAAQASSSAAEAAGGSAALAAARRLYEYRRPGWEFHAKGLWVSQQQQRGVSQQQQPGQHGGGAHVPSWAAPAVTLIGSSNFGFRSLHRDLEVQFVVVTRNERLRQALGREVASLKQHCQAVEGEAHLTAARWRASPSACCAVSWGGGGMAVVTSSAPPPRPPPPRPPPPNKKSPPPPKAKPPPPKPTAAPKELSNRLLRQFHLDKTIDGKEVLLRSVSRNDELGIAVSRKVLVVAAEEVPAFFAKHHGIQGQGWNSPARLFHHLHHAVPTQLMPAPGGQPRLVHGAEGFTVETAKAWCTECPVRADMAAKKPAEKRVVHPIVAIMTLMHLAADLIDLGAGRDERYRYVLVVIDVFSRYCWLYPLASKTTIGVARHLYFQFMRTQVPAKLQTDNGLEFCGKEVKELCELFNVRHAKSMPGHPETNGCVERKNRELKNKIRALLMACPLFDWAFHVLTVMQMVNNSPTSALGGMAPTKALFGTLPSNMNLPLLDDIVRLLGFTSSAEANDADTPPAPATRKGSAAQPKRRRTLSELVLPSDSEDEASDDAALDEATLQIAATASPLGRRSTRTNAGGRLSQLVADELLDEAGEVPTRALPQRATAMRSPSGKRRAATSLLDQLAAIAAECDAADELDKVDDSSDGAGTSADAEAAAILTAHHGAHQEQVLALHVRNRQRIRSQGGKGGAEFDIGDAVLLKPASMGKVGTSTIQRKRLTCRVVGVAEQTGKYHLRCNTGLLKGTYGGGEVLRPAPAESAAELNFAADADSSEAPLVTLTAAREVSAAGDEGGGGAPQPGRTTSPLVKPRSPAGKGRVGSPQRQLRRFSDDETTEEDRVRAELERVKAERASLLASLAKLRGDAGKSGGELQQEDIRALRRELEAKTEKLNELRRSTHTLEEGMEQLETTSRDCDALMPAAEGALQARLATLTSELAGVDGDIIEAEAKHELYKLLELRTRRDHAASEQRMREARAAKEGAADDVTALTKQMHEMRAAREDAERELGGVVAMFDQVRSDWHKKLKDRRKEVRELERRNAEEAQRKEAIAAAAAEKAQVESEKTARSKSERDAATARLSAVVPELEALEATWARLHGICGVHTADDLIAHWQELKAKEANMRELVSLAEAREARAKREIAALLAERAEVFDTDTARGARCAAAQEQGPAQEEGDGAMAQPAAEPAGESGDAAEGLVEPASASFDDQSTAAEEQAAQEGPLASDGGETAAGTDDDGADAATEQEGAREGTATPRAAAASAEAEGAASAPTAASPEADVERRLRERQLAFAEARRRKAAAKEKFSKLSQVCVAADQGLHLLSLRLKAAMEAEGVRRRTTAAGGPISCRVTSQNRHVTGQHPARRITAANLVGRCASMQLLPAPGPDPSPRAGATITDKEFFPDLPSLLGDVGTRLGRLMQLVDAMEVANAAAAESADAATQQAAAERLAALSLGDSEESSLVSSVAATEASEAGGTSTRLPSKRLQWADGREDGQSTPRADRADQDGGEGGEGEGEGEDSAADAAAEGEKSLRKGFRRRTWAGPAWLDAVRNGKPLTAALLAKAKQNSRGKAGLASPASGFSRRVVGVVEEPDSEEEGPSAGANPFDLCSSDEEVEEGAGVVDRQYLKHRANKLTNPKARGRAGAAGAGSTAASP</sequence>
<evidence type="ECO:0000256" key="10">
    <source>
        <dbReference type="ARBA" id="ARBA00048586"/>
    </source>
</evidence>
<accession>A0A2P6V3Z4</accession>
<dbReference type="Gene3D" id="3.30.870.10">
    <property type="entry name" value="Endonuclease Chain A"/>
    <property type="match status" value="3"/>
</dbReference>
<keyword evidence="7" id="KW-0443">Lipid metabolism</keyword>
<feature type="coiled-coil region" evidence="11">
    <location>
        <begin position="1621"/>
        <end position="1695"/>
    </location>
</feature>
<feature type="region of interest" description="Disordered" evidence="12">
    <location>
        <begin position="2096"/>
        <end position="2164"/>
    </location>
</feature>
<dbReference type="GO" id="GO:0032049">
    <property type="term" value="P:cardiolipin biosynthetic process"/>
    <property type="evidence" value="ECO:0007669"/>
    <property type="project" value="InterPro"/>
</dbReference>
<dbReference type="GO" id="GO:0003676">
    <property type="term" value="F:nucleic acid binding"/>
    <property type="evidence" value="ECO:0007669"/>
    <property type="project" value="InterPro"/>
</dbReference>
<evidence type="ECO:0000259" key="13">
    <source>
        <dbReference type="PROSITE" id="PS50035"/>
    </source>
</evidence>
<feature type="compositionally biased region" description="Low complexity" evidence="12">
    <location>
        <begin position="1872"/>
        <end position="1909"/>
    </location>
</feature>
<keyword evidence="8" id="KW-0594">Phospholipid biosynthesis</keyword>
<dbReference type="EMBL" id="LHPF02000033">
    <property type="protein sequence ID" value="PSC68806.1"/>
    <property type="molecule type" value="Genomic_DNA"/>
</dbReference>
<dbReference type="GO" id="GO:0008444">
    <property type="term" value="F:CDP-diacylglycerol-glycerol-3-phosphate 3-phosphatidyltransferase activity"/>
    <property type="evidence" value="ECO:0007669"/>
    <property type="project" value="UniProtKB-EC"/>
</dbReference>
<evidence type="ECO:0000256" key="1">
    <source>
        <dbReference type="ARBA" id="ARBA00005042"/>
    </source>
</evidence>
<dbReference type="Proteomes" id="UP000239649">
    <property type="component" value="Unassembled WGS sequence"/>
</dbReference>
<feature type="region of interest" description="Disordered" evidence="12">
    <location>
        <begin position="1793"/>
        <end position="1913"/>
    </location>
</feature>
<evidence type="ECO:0000256" key="2">
    <source>
        <dbReference type="ARBA" id="ARBA00010682"/>
    </source>
</evidence>
<feature type="region of interest" description="Disordered" evidence="12">
    <location>
        <begin position="1423"/>
        <end position="1475"/>
    </location>
</feature>
<evidence type="ECO:0000256" key="6">
    <source>
        <dbReference type="ARBA" id="ARBA00022737"/>
    </source>
</evidence>
<organism evidence="15 16">
    <name type="scientific">Micractinium conductrix</name>
    <dbReference type="NCBI Taxonomy" id="554055"/>
    <lineage>
        <taxon>Eukaryota</taxon>
        <taxon>Viridiplantae</taxon>
        <taxon>Chlorophyta</taxon>
        <taxon>core chlorophytes</taxon>
        <taxon>Trebouxiophyceae</taxon>
        <taxon>Chlorellales</taxon>
        <taxon>Chlorellaceae</taxon>
        <taxon>Chlorella clade</taxon>
        <taxon>Micractinium</taxon>
    </lineage>
</organism>
<comment type="caution">
    <text evidence="15">The sequence shown here is derived from an EMBL/GenBank/DDBJ whole genome shotgun (WGS) entry which is preliminary data.</text>
</comment>
<comment type="catalytic activity">
    <reaction evidence="10">
        <text>a CDP-1,2-diacyl-sn-glycerol + sn-glycerol 3-phosphate = a 1,2-diacyl-sn-glycero-3-phospho-(1'-sn-glycero-3'-phosphate) + CMP + H(+)</text>
        <dbReference type="Rhea" id="RHEA:12593"/>
        <dbReference type="ChEBI" id="CHEBI:15378"/>
        <dbReference type="ChEBI" id="CHEBI:57597"/>
        <dbReference type="ChEBI" id="CHEBI:58332"/>
        <dbReference type="ChEBI" id="CHEBI:60110"/>
        <dbReference type="ChEBI" id="CHEBI:60377"/>
        <dbReference type="EC" id="2.7.8.5"/>
    </reaction>
</comment>
<feature type="region of interest" description="Disordered" evidence="12">
    <location>
        <begin position="1145"/>
        <end position="1187"/>
    </location>
</feature>
<keyword evidence="6" id="KW-0677">Repeat</keyword>
<dbReference type="GO" id="GO:0005739">
    <property type="term" value="C:mitochondrion"/>
    <property type="evidence" value="ECO:0007669"/>
    <property type="project" value="TreeGrafter"/>
</dbReference>
<dbReference type="InterPro" id="IPR012337">
    <property type="entry name" value="RNaseH-like_sf"/>
</dbReference>
<feature type="compositionally biased region" description="Gly residues" evidence="12">
    <location>
        <begin position="139"/>
        <end position="152"/>
    </location>
</feature>
<evidence type="ECO:0000313" key="15">
    <source>
        <dbReference type="EMBL" id="PSC68806.1"/>
    </source>
</evidence>
<feature type="compositionally biased region" description="Low complexity" evidence="12">
    <location>
        <begin position="2275"/>
        <end position="2288"/>
    </location>
</feature>
<feature type="compositionally biased region" description="Low complexity" evidence="12">
    <location>
        <begin position="686"/>
        <end position="697"/>
    </location>
</feature>
<dbReference type="CDD" id="cd09137">
    <property type="entry name" value="PLDc_PGS1_euk_2"/>
    <property type="match status" value="1"/>
</dbReference>
<feature type="compositionally biased region" description="Low complexity" evidence="12">
    <location>
        <begin position="1844"/>
        <end position="1865"/>
    </location>
</feature>
<dbReference type="EC" id="2.7.8.5" evidence="3"/>
<evidence type="ECO:0000256" key="8">
    <source>
        <dbReference type="ARBA" id="ARBA00023209"/>
    </source>
</evidence>
<feature type="compositionally biased region" description="Basic and acidic residues" evidence="12">
    <location>
        <begin position="2122"/>
        <end position="2138"/>
    </location>
</feature>
<dbReference type="GO" id="GO:0015074">
    <property type="term" value="P:DNA integration"/>
    <property type="evidence" value="ECO:0007669"/>
    <property type="project" value="InterPro"/>
</dbReference>
<feature type="region of interest" description="Disordered" evidence="12">
    <location>
        <begin position="310"/>
        <end position="332"/>
    </location>
</feature>
<dbReference type="SUPFAM" id="SSF53098">
    <property type="entry name" value="Ribonuclease H-like"/>
    <property type="match status" value="1"/>
</dbReference>
<feature type="region of interest" description="Disordered" evidence="12">
    <location>
        <begin position="686"/>
        <end position="706"/>
    </location>
</feature>
<name>A0A2P6V3Z4_9CHLO</name>
<dbReference type="InterPro" id="IPR001736">
    <property type="entry name" value="PLipase_D/transphosphatidylase"/>
</dbReference>
<keyword evidence="11" id="KW-0175">Coiled coil</keyword>
<feature type="domain" description="Integrase catalytic" evidence="14">
    <location>
        <begin position="956"/>
        <end position="1122"/>
    </location>
</feature>
<evidence type="ECO:0000256" key="9">
    <source>
        <dbReference type="ARBA" id="ARBA00023264"/>
    </source>
</evidence>
<dbReference type="SMART" id="SM00155">
    <property type="entry name" value="PLDc"/>
    <property type="match status" value="2"/>
</dbReference>
<dbReference type="InterPro" id="IPR001584">
    <property type="entry name" value="Integrase_cat-core"/>
</dbReference>
<dbReference type="SUPFAM" id="SSF56024">
    <property type="entry name" value="Phospholipase D/nuclease"/>
    <property type="match status" value="1"/>
</dbReference>
<dbReference type="Pfam" id="PF00665">
    <property type="entry name" value="rve"/>
    <property type="match status" value="1"/>
</dbReference>
<evidence type="ECO:0000256" key="11">
    <source>
        <dbReference type="SAM" id="Coils"/>
    </source>
</evidence>
<feature type="region of interest" description="Disordered" evidence="12">
    <location>
        <begin position="791"/>
        <end position="831"/>
    </location>
</feature>
<feature type="region of interest" description="Disordered" evidence="12">
    <location>
        <begin position="2222"/>
        <end position="2288"/>
    </location>
</feature>
<comment type="pathway">
    <text evidence="1">Phospholipid metabolism; phosphatidylglycerol biosynthesis; phosphatidylglycerol from CDP-diacylglycerol: step 1/2.</text>
</comment>
<evidence type="ECO:0000256" key="4">
    <source>
        <dbReference type="ARBA" id="ARBA00022516"/>
    </source>
</evidence>
<dbReference type="InterPro" id="IPR016270">
    <property type="entry name" value="PGS1"/>
</dbReference>
<dbReference type="PROSITE" id="PS50035">
    <property type="entry name" value="PLD"/>
    <property type="match status" value="1"/>
</dbReference>
<dbReference type="PROSITE" id="PS50994">
    <property type="entry name" value="INTEGRASE"/>
    <property type="match status" value="1"/>
</dbReference>
<keyword evidence="9" id="KW-1208">Phospholipid metabolism</keyword>
<feature type="compositionally biased region" description="Pro residues" evidence="12">
    <location>
        <begin position="796"/>
        <end position="827"/>
    </location>
</feature>
<keyword evidence="4" id="KW-0444">Lipid biosynthesis</keyword>
<reference evidence="15 16" key="1">
    <citation type="journal article" date="2018" name="Plant J.">
        <title>Genome sequences of Chlorella sorokiniana UTEX 1602 and Micractinium conductrix SAG 241.80: implications to maltose excretion by a green alga.</title>
        <authorList>
            <person name="Arriola M.B."/>
            <person name="Velmurugan N."/>
            <person name="Zhang Y."/>
            <person name="Plunkett M.H."/>
            <person name="Hondzo H."/>
            <person name="Barney B.M."/>
        </authorList>
    </citation>
    <scope>NUCLEOTIDE SEQUENCE [LARGE SCALE GENOMIC DNA]</scope>
    <source>
        <strain evidence="15 16">SAG 241.80</strain>
    </source>
</reference>